<organism evidence="2 3">
    <name type="scientific">Streptomyces hazeniae</name>
    <dbReference type="NCBI Taxonomy" id="3075538"/>
    <lineage>
        <taxon>Bacteria</taxon>
        <taxon>Bacillati</taxon>
        <taxon>Actinomycetota</taxon>
        <taxon>Actinomycetes</taxon>
        <taxon>Kitasatosporales</taxon>
        <taxon>Streptomycetaceae</taxon>
        <taxon>Streptomyces</taxon>
    </lineage>
</organism>
<evidence type="ECO:0000256" key="1">
    <source>
        <dbReference type="SAM" id="MobiDB-lite"/>
    </source>
</evidence>
<protein>
    <submittedName>
        <fullName evidence="2">Uncharacterized protein</fullName>
    </submittedName>
</protein>
<dbReference type="RefSeq" id="WP_311675134.1">
    <property type="nucleotide sequence ID" value="NZ_JAVREQ010000022.1"/>
</dbReference>
<proteinExistence type="predicted"/>
<dbReference type="EMBL" id="JAVREQ010000022">
    <property type="protein sequence ID" value="MDT0381442.1"/>
    <property type="molecule type" value="Genomic_DNA"/>
</dbReference>
<keyword evidence="3" id="KW-1185">Reference proteome</keyword>
<sequence length="91" mass="9652">MGQEERPVEGRPDQHEQARLLRRTSNGPTTKDEEALLRARFGTPDMAGVYTGTEARPVEDGAGADDGQQGENTSAAPDTPTTGQAEEGEPS</sequence>
<feature type="compositionally biased region" description="Polar residues" evidence="1">
    <location>
        <begin position="71"/>
        <end position="84"/>
    </location>
</feature>
<reference evidence="3" key="1">
    <citation type="submission" date="2023-07" db="EMBL/GenBank/DDBJ databases">
        <title>30 novel species of actinomycetes from the DSMZ collection.</title>
        <authorList>
            <person name="Nouioui I."/>
        </authorList>
    </citation>
    <scope>NUCLEOTIDE SEQUENCE [LARGE SCALE GENOMIC DNA]</scope>
    <source>
        <strain evidence="3">DSM 42041</strain>
    </source>
</reference>
<dbReference type="Proteomes" id="UP001183414">
    <property type="component" value="Unassembled WGS sequence"/>
</dbReference>
<feature type="region of interest" description="Disordered" evidence="1">
    <location>
        <begin position="1"/>
        <end position="91"/>
    </location>
</feature>
<gene>
    <name evidence="2" type="ORF">RM572_22030</name>
</gene>
<comment type="caution">
    <text evidence="2">The sequence shown here is derived from an EMBL/GenBank/DDBJ whole genome shotgun (WGS) entry which is preliminary data.</text>
</comment>
<feature type="compositionally biased region" description="Basic and acidic residues" evidence="1">
    <location>
        <begin position="1"/>
        <end position="19"/>
    </location>
</feature>
<evidence type="ECO:0000313" key="3">
    <source>
        <dbReference type="Proteomes" id="UP001183414"/>
    </source>
</evidence>
<name>A0ABU2NY39_9ACTN</name>
<accession>A0ABU2NY39</accession>
<evidence type="ECO:0000313" key="2">
    <source>
        <dbReference type="EMBL" id="MDT0381442.1"/>
    </source>
</evidence>